<dbReference type="OrthoDB" id="1821648at2"/>
<dbReference type="Proteomes" id="UP000184394">
    <property type="component" value="Unassembled WGS sequence"/>
</dbReference>
<dbReference type="EMBL" id="FRCT01000003">
    <property type="protein sequence ID" value="SHM31806.1"/>
    <property type="molecule type" value="Genomic_DNA"/>
</dbReference>
<protein>
    <submittedName>
        <fullName evidence="1">Uncharacterized protein</fullName>
    </submittedName>
</protein>
<name>A0A1M7HTE8_RUMFL</name>
<evidence type="ECO:0000313" key="2">
    <source>
        <dbReference type="Proteomes" id="UP000184394"/>
    </source>
</evidence>
<evidence type="ECO:0000313" key="1">
    <source>
        <dbReference type="EMBL" id="SHM31806.1"/>
    </source>
</evidence>
<sequence length="100" mass="11082">MNIKKIIKCVAGLGAVGGIAYAAYKFGECNGEANAKFRDKYGDDLDDFDEDDDEDLDNYYGTCFEHKYDEPDDGCVAPNKYKIEPEKDVVMYVSDGGAID</sequence>
<dbReference type="RefSeq" id="WP_072949154.1">
    <property type="nucleotide sequence ID" value="NZ_FRCT01000003.1"/>
</dbReference>
<gene>
    <name evidence="1" type="ORF">SAMN04487860_10387</name>
</gene>
<proteinExistence type="predicted"/>
<organism evidence="1 2">
    <name type="scientific">Ruminococcus flavefaciens</name>
    <dbReference type="NCBI Taxonomy" id="1265"/>
    <lineage>
        <taxon>Bacteria</taxon>
        <taxon>Bacillati</taxon>
        <taxon>Bacillota</taxon>
        <taxon>Clostridia</taxon>
        <taxon>Eubacteriales</taxon>
        <taxon>Oscillospiraceae</taxon>
        <taxon>Ruminococcus</taxon>
    </lineage>
</organism>
<accession>A0A1M7HTE8</accession>
<reference evidence="1 2" key="1">
    <citation type="submission" date="2016-11" db="EMBL/GenBank/DDBJ databases">
        <authorList>
            <person name="Jaros S."/>
            <person name="Januszkiewicz K."/>
            <person name="Wedrychowicz H."/>
        </authorList>
    </citation>
    <scope>NUCLEOTIDE SEQUENCE [LARGE SCALE GENOMIC DNA]</scope>
    <source>
        <strain evidence="1 2">Y1</strain>
    </source>
</reference>
<dbReference type="AlphaFoldDB" id="A0A1M7HTE8"/>